<dbReference type="STRING" id="870242.cpu_12110"/>
<reference evidence="8" key="1">
    <citation type="submission" date="2016-12" db="EMBL/GenBank/DDBJ databases">
        <title>Draft Genome Sequences od Carboxydothermus pertinax and islandicus, Hydrogenogenic Carboxydotrophic Bacteria.</title>
        <authorList>
            <person name="Fukuyama Y."/>
            <person name="Ohmae K."/>
            <person name="Yoneda Y."/>
            <person name="Yoshida T."/>
            <person name="Sako Y."/>
        </authorList>
    </citation>
    <scope>NUCLEOTIDE SEQUENCE [LARGE SCALE GENOMIC DNA]</scope>
    <source>
        <strain evidence="8">Ug1</strain>
    </source>
</reference>
<dbReference type="Pfam" id="PF01957">
    <property type="entry name" value="NfeD"/>
    <property type="match status" value="1"/>
</dbReference>
<dbReference type="InterPro" id="IPR012340">
    <property type="entry name" value="NA-bd_OB-fold"/>
</dbReference>
<dbReference type="Gene3D" id="2.40.50.140">
    <property type="entry name" value="Nucleic acid-binding proteins"/>
    <property type="match status" value="1"/>
</dbReference>
<sequence length="119" mass="12630">MISIPLGSLFLFGTDLPGLSINLINIIPMVLLLAIGVYFLIKLAVQAQKRKPTTGTEGMIGLTGKVTADLQPEGFVMVRGEIWKAKSADGKPILRGTPVTVVGVSGLTLIVDEGERKLT</sequence>
<organism evidence="7 8">
    <name type="scientific">Carboxydothermus pertinax</name>
    <dbReference type="NCBI Taxonomy" id="870242"/>
    <lineage>
        <taxon>Bacteria</taxon>
        <taxon>Bacillati</taxon>
        <taxon>Bacillota</taxon>
        <taxon>Clostridia</taxon>
        <taxon>Thermoanaerobacterales</taxon>
        <taxon>Thermoanaerobacteraceae</taxon>
        <taxon>Carboxydothermus</taxon>
    </lineage>
</organism>
<dbReference type="SUPFAM" id="SSF141322">
    <property type="entry name" value="NfeD domain-like"/>
    <property type="match status" value="1"/>
</dbReference>
<evidence type="ECO:0000259" key="6">
    <source>
        <dbReference type="Pfam" id="PF01957"/>
    </source>
</evidence>
<name>A0A1L8CUX2_9THEO</name>
<comment type="subcellular location">
    <subcellularLocation>
        <location evidence="1">Membrane</location>
        <topology evidence="1">Multi-pass membrane protein</topology>
    </subcellularLocation>
</comment>
<dbReference type="InterPro" id="IPR002810">
    <property type="entry name" value="NfeD-like_C"/>
</dbReference>
<keyword evidence="8" id="KW-1185">Reference proteome</keyword>
<feature type="domain" description="NfeD-like C-terminal" evidence="6">
    <location>
        <begin position="57"/>
        <end position="112"/>
    </location>
</feature>
<dbReference type="PANTHER" id="PTHR33507:SF4">
    <property type="entry name" value="NODULATION COMPETITIVENESS PROTEIN NFED"/>
    <property type="match status" value="1"/>
</dbReference>
<evidence type="ECO:0000313" key="7">
    <source>
        <dbReference type="EMBL" id="GAV22701.1"/>
    </source>
</evidence>
<comment type="caution">
    <text evidence="7">The sequence shown here is derived from an EMBL/GenBank/DDBJ whole genome shotgun (WGS) entry which is preliminary data.</text>
</comment>
<dbReference type="InterPro" id="IPR052165">
    <property type="entry name" value="Membrane_assoc_protease"/>
</dbReference>
<keyword evidence="4 5" id="KW-0472">Membrane</keyword>
<evidence type="ECO:0000313" key="8">
    <source>
        <dbReference type="Proteomes" id="UP000187485"/>
    </source>
</evidence>
<gene>
    <name evidence="7" type="ORF">cpu_12110</name>
</gene>
<dbReference type="Proteomes" id="UP000187485">
    <property type="component" value="Unassembled WGS sequence"/>
</dbReference>
<feature type="transmembrane region" description="Helical" evidence="5">
    <location>
        <begin position="20"/>
        <end position="41"/>
    </location>
</feature>
<proteinExistence type="predicted"/>
<dbReference type="GO" id="GO:0016020">
    <property type="term" value="C:membrane"/>
    <property type="evidence" value="ECO:0007669"/>
    <property type="project" value="UniProtKB-SubCell"/>
</dbReference>
<evidence type="ECO:0000256" key="1">
    <source>
        <dbReference type="ARBA" id="ARBA00004141"/>
    </source>
</evidence>
<evidence type="ECO:0000256" key="4">
    <source>
        <dbReference type="ARBA" id="ARBA00023136"/>
    </source>
</evidence>
<evidence type="ECO:0000256" key="3">
    <source>
        <dbReference type="ARBA" id="ARBA00022989"/>
    </source>
</evidence>
<dbReference type="EMBL" id="BDJK01000018">
    <property type="protein sequence ID" value="GAV22701.1"/>
    <property type="molecule type" value="Genomic_DNA"/>
</dbReference>
<evidence type="ECO:0000256" key="5">
    <source>
        <dbReference type="SAM" id="Phobius"/>
    </source>
</evidence>
<accession>A0A1L8CUX2</accession>
<keyword evidence="2 5" id="KW-0812">Transmembrane</keyword>
<dbReference type="AlphaFoldDB" id="A0A1L8CUX2"/>
<evidence type="ECO:0000256" key="2">
    <source>
        <dbReference type="ARBA" id="ARBA00022692"/>
    </source>
</evidence>
<protein>
    <recommendedName>
        <fullName evidence="6">NfeD-like C-terminal domain-containing protein</fullName>
    </recommendedName>
</protein>
<keyword evidence="3 5" id="KW-1133">Transmembrane helix</keyword>
<dbReference type="PANTHER" id="PTHR33507">
    <property type="entry name" value="INNER MEMBRANE PROTEIN YBBJ"/>
    <property type="match status" value="1"/>
</dbReference>